<evidence type="ECO:0000256" key="1">
    <source>
        <dbReference type="ARBA" id="ARBA00022448"/>
    </source>
</evidence>
<dbReference type="InterPro" id="IPR050845">
    <property type="entry name" value="Cu-binding_ET"/>
</dbReference>
<proteinExistence type="predicted"/>
<dbReference type="CDD" id="cd04233">
    <property type="entry name" value="Auracyanin"/>
    <property type="match status" value="1"/>
</dbReference>
<keyword evidence="1" id="KW-0813">Transport</keyword>
<gene>
    <name evidence="6" type="ORF">METZ01_LOCUS37263</name>
</gene>
<evidence type="ECO:0000256" key="4">
    <source>
        <dbReference type="ARBA" id="ARBA00023008"/>
    </source>
</evidence>
<evidence type="ECO:0000259" key="5">
    <source>
        <dbReference type="Pfam" id="PF00127"/>
    </source>
</evidence>
<dbReference type="PANTHER" id="PTHR38439:SF2">
    <property type="entry name" value="OUTER MEMBRANE PROTEIN H.8"/>
    <property type="match status" value="1"/>
</dbReference>
<dbReference type="Pfam" id="PF00127">
    <property type="entry name" value="Copper-bind"/>
    <property type="match status" value="1"/>
</dbReference>
<dbReference type="AlphaFoldDB" id="A0A381R0L7"/>
<dbReference type="SUPFAM" id="SSF49503">
    <property type="entry name" value="Cupredoxins"/>
    <property type="match status" value="1"/>
</dbReference>
<dbReference type="EMBL" id="UINC01001593">
    <property type="protein sequence ID" value="SUZ84409.1"/>
    <property type="molecule type" value="Genomic_DNA"/>
</dbReference>
<accession>A0A381R0L7</accession>
<protein>
    <recommendedName>
        <fullName evidence="5">Blue (type 1) copper domain-containing protein</fullName>
    </recommendedName>
</protein>
<dbReference type="InterPro" id="IPR000923">
    <property type="entry name" value="BlueCu_1"/>
</dbReference>
<dbReference type="PANTHER" id="PTHR38439">
    <property type="entry name" value="AURACYANIN-B"/>
    <property type="match status" value="1"/>
</dbReference>
<organism evidence="6">
    <name type="scientific">marine metagenome</name>
    <dbReference type="NCBI Taxonomy" id="408172"/>
    <lineage>
        <taxon>unclassified sequences</taxon>
        <taxon>metagenomes</taxon>
        <taxon>ecological metagenomes</taxon>
    </lineage>
</organism>
<reference evidence="6" key="1">
    <citation type="submission" date="2018-05" db="EMBL/GenBank/DDBJ databases">
        <authorList>
            <person name="Lanie J.A."/>
            <person name="Ng W.-L."/>
            <person name="Kazmierczak K.M."/>
            <person name="Andrzejewski T.M."/>
            <person name="Davidsen T.M."/>
            <person name="Wayne K.J."/>
            <person name="Tettelin H."/>
            <person name="Glass J.I."/>
            <person name="Rusch D."/>
            <person name="Podicherti R."/>
            <person name="Tsui H.-C.T."/>
            <person name="Winkler M.E."/>
        </authorList>
    </citation>
    <scope>NUCLEOTIDE SEQUENCE</scope>
</reference>
<dbReference type="Gene3D" id="2.60.40.420">
    <property type="entry name" value="Cupredoxins - blue copper proteins"/>
    <property type="match status" value="1"/>
</dbReference>
<dbReference type="GO" id="GO:0009055">
    <property type="term" value="F:electron transfer activity"/>
    <property type="evidence" value="ECO:0007669"/>
    <property type="project" value="InterPro"/>
</dbReference>
<feature type="domain" description="Blue (type 1) copper" evidence="5">
    <location>
        <begin position="29"/>
        <end position="146"/>
    </location>
</feature>
<name>A0A381R0L7_9ZZZZ</name>
<keyword evidence="2" id="KW-0479">Metal-binding</keyword>
<dbReference type="GO" id="GO:0005507">
    <property type="term" value="F:copper ion binding"/>
    <property type="evidence" value="ECO:0007669"/>
    <property type="project" value="InterPro"/>
</dbReference>
<keyword evidence="4" id="KW-0186">Copper</keyword>
<evidence type="ECO:0000256" key="2">
    <source>
        <dbReference type="ARBA" id="ARBA00022723"/>
    </source>
</evidence>
<evidence type="ECO:0000313" key="6">
    <source>
        <dbReference type="EMBL" id="SUZ84409.1"/>
    </source>
</evidence>
<evidence type="ECO:0000256" key="3">
    <source>
        <dbReference type="ARBA" id="ARBA00022982"/>
    </source>
</evidence>
<keyword evidence="3" id="KW-0249">Electron transport</keyword>
<dbReference type="InterPro" id="IPR008972">
    <property type="entry name" value="Cupredoxin"/>
</dbReference>
<sequence length="146" mass="15912">MKKTLIILLATMIINCSGGTSDEVTVITLGSLGNEMKYDTTEFTVKAGSKVKLTMKNNASLDFMGEMLHNVVILLDESQASNVVKYAEMNDGTPLASNTILAMTVLADKQEEASVEFTAPKKPGKYLYICTYIAHAATMRGYMIVE</sequence>